<protein>
    <recommendedName>
        <fullName evidence="3">bis(5'-nucleosyl)-tetraphosphatase (symmetrical)</fullName>
        <ecNumber evidence="3">3.6.1.41</ecNumber>
    </recommendedName>
    <alternativeName>
        <fullName evidence="6">Ap4A hydrolase</fullName>
    </alternativeName>
    <alternativeName>
        <fullName evidence="5">Diadenosine 5',5'''-P1,P4-tetraphosphate pyrophosphohydrolase</fullName>
    </alternativeName>
    <alternativeName>
        <fullName evidence="7">Diadenosine tetraphosphatase</fullName>
    </alternativeName>
</protein>
<dbReference type="PIRSF" id="PIRSF000903">
    <property type="entry name" value="B5n-ttraPtase_sm"/>
    <property type="match status" value="1"/>
</dbReference>
<dbReference type="HOGENOM" id="CLU_056184_2_0_6"/>
<evidence type="ECO:0000256" key="2">
    <source>
        <dbReference type="ARBA" id="ARBA00005419"/>
    </source>
</evidence>
<reference evidence="10 11" key="1">
    <citation type="submission" date="2006-03" db="EMBL/GenBank/DDBJ databases">
        <title>Complete sequence of Shewanella denitrificans OS217.</title>
        <authorList>
            <consortium name="US DOE Joint Genome Institute"/>
            <person name="Copeland A."/>
            <person name="Lucas S."/>
            <person name="Lapidus A."/>
            <person name="Barry K."/>
            <person name="Detter J.C."/>
            <person name="Glavina del Rio T."/>
            <person name="Hammon N."/>
            <person name="Israni S."/>
            <person name="Dalin E."/>
            <person name="Tice H."/>
            <person name="Pitluck S."/>
            <person name="Brettin T."/>
            <person name="Bruce D."/>
            <person name="Han C."/>
            <person name="Tapia R."/>
            <person name="Gilna P."/>
            <person name="Kiss H."/>
            <person name="Schmutz J."/>
            <person name="Larimer F."/>
            <person name="Land M."/>
            <person name="Hauser L."/>
            <person name="Kyrpides N."/>
            <person name="Lykidis A."/>
            <person name="Richardson P."/>
        </authorList>
    </citation>
    <scope>NUCLEOTIDE SEQUENCE [LARGE SCALE GENOMIC DNA]</scope>
    <source>
        <strain evidence="11">OS217 / ATCC BAA-1090 / DSM 15013</strain>
    </source>
</reference>
<evidence type="ECO:0000313" key="11">
    <source>
        <dbReference type="Proteomes" id="UP000001982"/>
    </source>
</evidence>
<feature type="domain" description="Calcineurin-like phosphoesterase" evidence="9">
    <location>
        <begin position="5"/>
        <end position="135"/>
    </location>
</feature>
<evidence type="ECO:0000259" key="9">
    <source>
        <dbReference type="Pfam" id="PF00149"/>
    </source>
</evidence>
<dbReference type="InterPro" id="IPR029052">
    <property type="entry name" value="Metallo-depent_PP-like"/>
</dbReference>
<gene>
    <name evidence="10" type="ordered locus">Sden_2890</name>
</gene>
<dbReference type="GO" id="GO:0008803">
    <property type="term" value="F:bis(5'-nucleosyl)-tetraphosphatase (symmetrical) activity"/>
    <property type="evidence" value="ECO:0007669"/>
    <property type="project" value="UniProtKB-EC"/>
</dbReference>
<dbReference type="EC" id="3.6.1.41" evidence="3"/>
<dbReference type="Pfam" id="PF00149">
    <property type="entry name" value="Metallophos"/>
    <property type="match status" value="1"/>
</dbReference>
<accession>Q12K57</accession>
<evidence type="ECO:0000256" key="3">
    <source>
        <dbReference type="ARBA" id="ARBA00012506"/>
    </source>
</evidence>
<proteinExistence type="inferred from homology"/>
<comment type="catalytic activity">
    <reaction evidence="8">
        <text>P(1),P(4)-bis(5'-adenosyl) tetraphosphate + H2O = 2 ADP + 2 H(+)</text>
        <dbReference type="Rhea" id="RHEA:24252"/>
        <dbReference type="ChEBI" id="CHEBI:15377"/>
        <dbReference type="ChEBI" id="CHEBI:15378"/>
        <dbReference type="ChEBI" id="CHEBI:58141"/>
        <dbReference type="ChEBI" id="CHEBI:456216"/>
        <dbReference type="EC" id="3.6.1.41"/>
    </reaction>
</comment>
<dbReference type="eggNOG" id="COG0639">
    <property type="taxonomic scope" value="Bacteria"/>
</dbReference>
<dbReference type="EMBL" id="CP000302">
    <property type="protein sequence ID" value="ABE56169.1"/>
    <property type="molecule type" value="Genomic_DNA"/>
</dbReference>
<dbReference type="NCBIfam" id="TIGR00668">
    <property type="entry name" value="apaH"/>
    <property type="match status" value="1"/>
</dbReference>
<comment type="function">
    <text evidence="1">Hydrolyzes diadenosine 5',5'''-P1,P4-tetraphosphate to yield ADP.</text>
</comment>
<evidence type="ECO:0000256" key="1">
    <source>
        <dbReference type="ARBA" id="ARBA00003413"/>
    </source>
</evidence>
<dbReference type="PANTHER" id="PTHR40942">
    <property type="match status" value="1"/>
</dbReference>
<organism evidence="10 11">
    <name type="scientific">Shewanella denitrificans (strain OS217 / ATCC BAA-1090 / DSM 15013)</name>
    <dbReference type="NCBI Taxonomy" id="318161"/>
    <lineage>
        <taxon>Bacteria</taxon>
        <taxon>Pseudomonadati</taxon>
        <taxon>Pseudomonadota</taxon>
        <taxon>Gammaproteobacteria</taxon>
        <taxon>Alteromonadales</taxon>
        <taxon>Shewanellaceae</taxon>
        <taxon>Shewanella</taxon>
    </lineage>
</organism>
<dbReference type="RefSeq" id="WP_011497318.1">
    <property type="nucleotide sequence ID" value="NC_007954.1"/>
</dbReference>
<evidence type="ECO:0000256" key="6">
    <source>
        <dbReference type="ARBA" id="ARBA00032248"/>
    </source>
</evidence>
<comment type="similarity">
    <text evidence="2">Belongs to the Ap4A hydrolase family.</text>
</comment>
<dbReference type="STRING" id="318161.Sden_2890"/>
<dbReference type="PANTHER" id="PTHR40942:SF4">
    <property type="entry name" value="CYTOCHROME C5"/>
    <property type="match status" value="1"/>
</dbReference>
<evidence type="ECO:0000256" key="7">
    <source>
        <dbReference type="ARBA" id="ARBA00033210"/>
    </source>
</evidence>
<dbReference type="InterPro" id="IPR004843">
    <property type="entry name" value="Calcineurin-like_PHP"/>
</dbReference>
<dbReference type="OrthoDB" id="9807890at2"/>
<dbReference type="NCBIfam" id="NF001204">
    <property type="entry name" value="PRK00166.1"/>
    <property type="match status" value="1"/>
</dbReference>
<evidence type="ECO:0000256" key="5">
    <source>
        <dbReference type="ARBA" id="ARBA00031248"/>
    </source>
</evidence>
<sequence length="273" mass="31181">MAHYFVGDIQGCFTELELLLQKVGFNPSIDELWAVGDLVARGPDSLATLRYLKSLDNSAKLVLGNHDLHLLAVQGKLKSANPMDKLNELLAADDIKILIDWLREQPLAQYLPEHNIVMTHAGVPPQWDLARLKIEAEQVSQALKRSDYLESLIANMYINGPVHWHEDLIGIERHRYCINALTRMRYLHLDGSLEFNCKLPPQENHDAKLKPWFSFDSLTSEKIKVFGHWAALMGETHVERTQALDTACCWGKHLTLWQVENNEKITQTNINSR</sequence>
<keyword evidence="4" id="KW-0378">Hydrolase</keyword>
<dbReference type="CDD" id="cd07422">
    <property type="entry name" value="MPP_ApaH"/>
    <property type="match status" value="1"/>
</dbReference>
<dbReference type="InterPro" id="IPR004617">
    <property type="entry name" value="ApaH"/>
</dbReference>
<dbReference type="Proteomes" id="UP000001982">
    <property type="component" value="Chromosome"/>
</dbReference>
<evidence type="ECO:0000256" key="4">
    <source>
        <dbReference type="ARBA" id="ARBA00022801"/>
    </source>
</evidence>
<name>Q12K57_SHEDO</name>
<dbReference type="AlphaFoldDB" id="Q12K57"/>
<dbReference type="SUPFAM" id="SSF56300">
    <property type="entry name" value="Metallo-dependent phosphatases"/>
    <property type="match status" value="1"/>
</dbReference>
<dbReference type="Gene3D" id="3.60.21.10">
    <property type="match status" value="1"/>
</dbReference>
<evidence type="ECO:0000256" key="8">
    <source>
        <dbReference type="ARBA" id="ARBA00049417"/>
    </source>
</evidence>
<keyword evidence="11" id="KW-1185">Reference proteome</keyword>
<evidence type="ECO:0000313" key="10">
    <source>
        <dbReference type="EMBL" id="ABE56169.1"/>
    </source>
</evidence>
<dbReference type="KEGG" id="sdn:Sden_2890"/>